<dbReference type="Pfam" id="PF03459">
    <property type="entry name" value="TOBE"/>
    <property type="match status" value="1"/>
</dbReference>
<dbReference type="InterPro" id="IPR005116">
    <property type="entry name" value="Transp-assoc_OB_typ1"/>
</dbReference>
<dbReference type="InterPro" id="IPR004606">
    <property type="entry name" value="Mop_domain"/>
</dbReference>
<organism evidence="14 15">
    <name type="scientific">Rhizobium freirei PRF 81</name>
    <dbReference type="NCBI Taxonomy" id="363754"/>
    <lineage>
        <taxon>Bacteria</taxon>
        <taxon>Pseudomonadati</taxon>
        <taxon>Pseudomonadota</taxon>
        <taxon>Alphaproteobacteria</taxon>
        <taxon>Hyphomicrobiales</taxon>
        <taxon>Rhizobiaceae</taxon>
        <taxon>Rhizobium/Agrobacterium group</taxon>
        <taxon>Rhizobium</taxon>
    </lineage>
</organism>
<dbReference type="Gene3D" id="2.40.50.100">
    <property type="match status" value="1"/>
</dbReference>
<evidence type="ECO:0000256" key="2">
    <source>
        <dbReference type="ARBA" id="ARBA00022448"/>
    </source>
</evidence>
<evidence type="ECO:0000313" key="15">
    <source>
        <dbReference type="Proteomes" id="UP000012429"/>
    </source>
</evidence>
<dbReference type="Pfam" id="PF00005">
    <property type="entry name" value="ABC_tran"/>
    <property type="match status" value="1"/>
</dbReference>
<dbReference type="PROSITE" id="PS51866">
    <property type="entry name" value="MOP"/>
    <property type="match status" value="1"/>
</dbReference>
<dbReference type="PROSITE" id="PS00211">
    <property type="entry name" value="ABC_TRANSPORTER_1"/>
    <property type="match status" value="1"/>
</dbReference>
<dbReference type="PANTHER" id="PTHR43514">
    <property type="entry name" value="ABC TRANSPORTER I FAMILY MEMBER 10"/>
    <property type="match status" value="1"/>
</dbReference>
<feature type="region of interest" description="Disordered" evidence="11">
    <location>
        <begin position="94"/>
        <end position="141"/>
    </location>
</feature>
<feature type="compositionally biased region" description="Basic and acidic residues" evidence="11">
    <location>
        <begin position="1"/>
        <end position="21"/>
    </location>
</feature>
<dbReference type="PATRIC" id="fig|363754.4.peg.6096"/>
<evidence type="ECO:0000313" key="14">
    <source>
        <dbReference type="EMBL" id="ENN84259.1"/>
    </source>
</evidence>
<dbReference type="GO" id="GO:0005524">
    <property type="term" value="F:ATP binding"/>
    <property type="evidence" value="ECO:0007669"/>
    <property type="project" value="UniProtKB-KW"/>
</dbReference>
<dbReference type="EMBL" id="AQHN01000089">
    <property type="protein sequence ID" value="ENN84259.1"/>
    <property type="molecule type" value="Genomic_DNA"/>
</dbReference>
<evidence type="ECO:0000256" key="8">
    <source>
        <dbReference type="ARBA" id="ARBA00022967"/>
    </source>
</evidence>
<reference evidence="14 15" key="1">
    <citation type="journal article" date="2012" name="BMC Genomics">
        <title>Genomic basis of broad host range and environmental adaptability of Rhizobium tropici CIAT 899 and Rhizobium sp. PRF 81 which are used in inoculants for common bean (Phaseolus vulgaris L.).</title>
        <authorList>
            <person name="Ormeno-Orrillo E."/>
            <person name="Menna P."/>
            <person name="Almeida L.G."/>
            <person name="Ollero F.J."/>
            <person name="Nicolas M.F."/>
            <person name="Pains Rodrigues E."/>
            <person name="Shigueyoshi Nakatani A."/>
            <person name="Silva Batista J.S."/>
            <person name="Oliveira Chueire L.M."/>
            <person name="Souza R.C."/>
            <person name="Ribeiro Vasconcelos A.T."/>
            <person name="Megias M."/>
            <person name="Hungria M."/>
            <person name="Martinez-Romero E."/>
        </authorList>
    </citation>
    <scope>NUCLEOTIDE SEQUENCE [LARGE SCALE GENOMIC DNA]</scope>
    <source>
        <strain evidence="14 15">PRF 81</strain>
    </source>
</reference>
<keyword evidence="3" id="KW-1003">Cell membrane</keyword>
<proteinExistence type="inferred from homology"/>
<evidence type="ECO:0000256" key="6">
    <source>
        <dbReference type="ARBA" id="ARBA00022741"/>
    </source>
</evidence>
<evidence type="ECO:0000256" key="11">
    <source>
        <dbReference type="SAM" id="MobiDB-lite"/>
    </source>
</evidence>
<dbReference type="NCBIfam" id="TIGR02142">
    <property type="entry name" value="modC_ABC"/>
    <property type="match status" value="1"/>
</dbReference>
<evidence type="ECO:0000256" key="1">
    <source>
        <dbReference type="ARBA" id="ARBA00005417"/>
    </source>
</evidence>
<gene>
    <name evidence="14" type="primary">modC</name>
    <name evidence="14" type="ORF">RHSP_76708</name>
</gene>
<keyword evidence="9" id="KW-0472">Membrane</keyword>
<keyword evidence="4 10" id="KW-0500">Molybdenum</keyword>
<dbReference type="STRING" id="363754.RHSP_76708"/>
<evidence type="ECO:0000256" key="7">
    <source>
        <dbReference type="ARBA" id="ARBA00022840"/>
    </source>
</evidence>
<comment type="caution">
    <text evidence="14">The sequence shown here is derived from an EMBL/GenBank/DDBJ whole genome shotgun (WGS) entry which is preliminary data.</text>
</comment>
<feature type="domain" description="Mop" evidence="13">
    <location>
        <begin position="516"/>
        <end position="580"/>
    </location>
</feature>
<keyword evidence="6" id="KW-0547">Nucleotide-binding</keyword>
<dbReference type="GO" id="GO:0016020">
    <property type="term" value="C:membrane"/>
    <property type="evidence" value="ECO:0007669"/>
    <property type="project" value="InterPro"/>
</dbReference>
<dbReference type="Gene3D" id="3.40.50.300">
    <property type="entry name" value="P-loop containing nucleotide triphosphate hydrolases"/>
    <property type="match status" value="1"/>
</dbReference>
<dbReference type="InterPro" id="IPR011868">
    <property type="entry name" value="ModC_ABC_ATP-bd"/>
</dbReference>
<feature type="region of interest" description="Disordered" evidence="11">
    <location>
        <begin position="1"/>
        <end position="27"/>
    </location>
</feature>
<dbReference type="GO" id="GO:0016887">
    <property type="term" value="F:ATP hydrolysis activity"/>
    <property type="evidence" value="ECO:0007669"/>
    <property type="project" value="InterPro"/>
</dbReference>
<dbReference type="PROSITE" id="PS50893">
    <property type="entry name" value="ABC_TRANSPORTER_2"/>
    <property type="match status" value="1"/>
</dbReference>
<dbReference type="InterPro" id="IPR003439">
    <property type="entry name" value="ABC_transporter-like_ATP-bd"/>
</dbReference>
<dbReference type="InterPro" id="IPR017871">
    <property type="entry name" value="ABC_transporter-like_CS"/>
</dbReference>
<dbReference type="InterPro" id="IPR003593">
    <property type="entry name" value="AAA+_ATPase"/>
</dbReference>
<evidence type="ECO:0000259" key="12">
    <source>
        <dbReference type="PROSITE" id="PS50893"/>
    </source>
</evidence>
<dbReference type="InterPro" id="IPR008995">
    <property type="entry name" value="Mo/tungstate-bd_C_term_dom"/>
</dbReference>
<dbReference type="GO" id="GO:0015098">
    <property type="term" value="F:molybdate ion transmembrane transporter activity"/>
    <property type="evidence" value="ECO:0007669"/>
    <property type="project" value="InterPro"/>
</dbReference>
<name>N6TUW1_9HYPH</name>
<keyword evidence="8" id="KW-1278">Translocase</keyword>
<dbReference type="InterPro" id="IPR027417">
    <property type="entry name" value="P-loop_NTPase"/>
</dbReference>
<dbReference type="InterPro" id="IPR050334">
    <property type="entry name" value="Molybdenum_import_ModC"/>
</dbReference>
<dbReference type="SMART" id="SM00382">
    <property type="entry name" value="AAA"/>
    <property type="match status" value="1"/>
</dbReference>
<keyword evidence="15" id="KW-1185">Reference proteome</keyword>
<evidence type="ECO:0000256" key="4">
    <source>
        <dbReference type="ARBA" id="ARBA00022505"/>
    </source>
</evidence>
<dbReference type="AlphaFoldDB" id="N6TUW1"/>
<dbReference type="GO" id="GO:0140359">
    <property type="term" value="F:ABC-type transporter activity"/>
    <property type="evidence" value="ECO:0007669"/>
    <property type="project" value="InterPro"/>
</dbReference>
<keyword evidence="5" id="KW-0997">Cell inner membrane</keyword>
<evidence type="ECO:0000256" key="5">
    <source>
        <dbReference type="ARBA" id="ARBA00022519"/>
    </source>
</evidence>
<sequence length="580" mass="64530">MDGHRTEPARLHRRHAGEPALRHRSRISAGARPVLGQIDPQRRHSSAADPTACCHRLHPAHSLRPQGADRFAFRAISRPRLLVSLDGGRTCLRRHGLSADGSKHPPVDRSRRPQAGGSRRHARRRSHLDLRNRDPAADPARHYCRHDPVLRQGHGRIRRHHHLRLQYSRRNADAVFSHLHLHPGSRRRCRRHAADHRRYRHFHGGSARLGISRLSRRPKGRLRMTLSVDIRHRLGAFSLEAAFTSNGGVTALFGRSGSGKTSIVRIIAGLTRPDHGRVSLDDTVLADTERQIFIPRHRRRFGYVFQEARLFPHLSVQQNLNYGRWFAPRNERSESFDSVVDLLGIAALLDRRPAKLSGGEKQRVAIGRALLSSPRLLLMDEPLAALDEARKAEILPYLERLRDETKVPIIYVSHSIAEVARLANRVVVMRDGKIETIGAAVDVFSQLSGPLAADRREAGVLLEGQVERLDGQHRLTVVALKAARLVVPGQAAGVGRTVRVHIPARDVMLAIAKPEGLSALNILEGVVRDIGMVADGTAEVAVDCGGDIVLARITQFSAERLELRAGMPIHAIIKTVALEH</sequence>
<feature type="compositionally biased region" description="Basic and acidic residues" evidence="11">
    <location>
        <begin position="127"/>
        <end position="141"/>
    </location>
</feature>
<protein>
    <submittedName>
        <fullName evidence="14">Molybdenum transport protein</fullName>
    </submittedName>
</protein>
<feature type="compositionally biased region" description="Basic and acidic residues" evidence="11">
    <location>
        <begin position="101"/>
        <end position="111"/>
    </location>
</feature>
<accession>N6TUW1</accession>
<evidence type="ECO:0000256" key="3">
    <source>
        <dbReference type="ARBA" id="ARBA00022475"/>
    </source>
</evidence>
<dbReference type="Proteomes" id="UP000012429">
    <property type="component" value="Unassembled WGS sequence"/>
</dbReference>
<feature type="domain" description="ABC transporter" evidence="12">
    <location>
        <begin position="222"/>
        <end position="456"/>
    </location>
</feature>
<comment type="similarity">
    <text evidence="1">Belongs to the ABC transporter superfamily.</text>
</comment>
<evidence type="ECO:0000256" key="9">
    <source>
        <dbReference type="ARBA" id="ARBA00023136"/>
    </source>
</evidence>
<dbReference type="PANTHER" id="PTHR43514:SF4">
    <property type="entry name" value="ABC TRANSPORTER I FAMILY MEMBER 10"/>
    <property type="match status" value="1"/>
</dbReference>
<keyword evidence="2" id="KW-0813">Transport</keyword>
<dbReference type="SUPFAM" id="SSF52540">
    <property type="entry name" value="P-loop containing nucleoside triphosphate hydrolases"/>
    <property type="match status" value="1"/>
</dbReference>
<evidence type="ECO:0000259" key="13">
    <source>
        <dbReference type="PROSITE" id="PS51866"/>
    </source>
</evidence>
<evidence type="ECO:0000256" key="10">
    <source>
        <dbReference type="PROSITE-ProRule" id="PRU01213"/>
    </source>
</evidence>
<keyword evidence="7" id="KW-0067">ATP-binding</keyword>
<dbReference type="SUPFAM" id="SSF50331">
    <property type="entry name" value="MOP-like"/>
    <property type="match status" value="1"/>
</dbReference>